<dbReference type="EMBL" id="MNCJ02000319">
    <property type="protein sequence ID" value="KAF5811784.1"/>
    <property type="molecule type" value="Genomic_DNA"/>
</dbReference>
<reference evidence="1" key="1">
    <citation type="journal article" date="2017" name="Nature">
        <title>The sunflower genome provides insights into oil metabolism, flowering and Asterid evolution.</title>
        <authorList>
            <person name="Badouin H."/>
            <person name="Gouzy J."/>
            <person name="Grassa C.J."/>
            <person name="Murat F."/>
            <person name="Staton S.E."/>
            <person name="Cottret L."/>
            <person name="Lelandais-Briere C."/>
            <person name="Owens G.L."/>
            <person name="Carrere S."/>
            <person name="Mayjonade B."/>
            <person name="Legrand L."/>
            <person name="Gill N."/>
            <person name="Kane N.C."/>
            <person name="Bowers J.E."/>
            <person name="Hubner S."/>
            <person name="Bellec A."/>
            <person name="Berard A."/>
            <person name="Berges H."/>
            <person name="Blanchet N."/>
            <person name="Boniface M.C."/>
            <person name="Brunel D."/>
            <person name="Catrice O."/>
            <person name="Chaidir N."/>
            <person name="Claudel C."/>
            <person name="Donnadieu C."/>
            <person name="Faraut T."/>
            <person name="Fievet G."/>
            <person name="Helmstetter N."/>
            <person name="King M."/>
            <person name="Knapp S.J."/>
            <person name="Lai Z."/>
            <person name="Le Paslier M.C."/>
            <person name="Lippi Y."/>
            <person name="Lorenzon L."/>
            <person name="Mandel J.R."/>
            <person name="Marage G."/>
            <person name="Marchand G."/>
            <person name="Marquand E."/>
            <person name="Bret-Mestries E."/>
            <person name="Morien E."/>
            <person name="Nambeesan S."/>
            <person name="Nguyen T."/>
            <person name="Pegot-Espagnet P."/>
            <person name="Pouilly N."/>
            <person name="Raftis F."/>
            <person name="Sallet E."/>
            <person name="Schiex T."/>
            <person name="Thomas J."/>
            <person name="Vandecasteele C."/>
            <person name="Vares D."/>
            <person name="Vear F."/>
            <person name="Vautrin S."/>
            <person name="Crespi M."/>
            <person name="Mangin B."/>
            <person name="Burke J.M."/>
            <person name="Salse J."/>
            <person name="Munos S."/>
            <person name="Vincourt P."/>
            <person name="Rieseberg L.H."/>
            <person name="Langlade N.B."/>
        </authorList>
    </citation>
    <scope>NUCLEOTIDE SEQUENCE</scope>
    <source>
        <tissue evidence="1">Leaves</tissue>
    </source>
</reference>
<gene>
    <name evidence="1" type="ORF">HanXRQr2_Chr04g0185451</name>
</gene>
<evidence type="ECO:0000313" key="2">
    <source>
        <dbReference type="Proteomes" id="UP000215914"/>
    </source>
</evidence>
<name>A0A9K3JBC5_HELAN</name>
<accession>A0A9K3JBC5</accession>
<sequence length="73" mass="8192">MPLLTVDHVRQGNPAAITVRLRLLQVVSNTQTTHPAAICNNFRRIRSITGGDTDVLSCCGGDYDRLRRRLQLF</sequence>
<dbReference type="Gramene" id="mRNA:HanXRQr2_Chr04g0185451">
    <property type="protein sequence ID" value="mRNA:HanXRQr2_Chr04g0185451"/>
    <property type="gene ID" value="HanXRQr2_Chr04g0185451"/>
</dbReference>
<evidence type="ECO:0000313" key="1">
    <source>
        <dbReference type="EMBL" id="KAF5811784.1"/>
    </source>
</evidence>
<keyword evidence="2" id="KW-1185">Reference proteome</keyword>
<dbReference type="Proteomes" id="UP000215914">
    <property type="component" value="Unassembled WGS sequence"/>
</dbReference>
<proteinExistence type="predicted"/>
<dbReference type="AlphaFoldDB" id="A0A9K3JBC5"/>
<comment type="caution">
    <text evidence="1">The sequence shown here is derived from an EMBL/GenBank/DDBJ whole genome shotgun (WGS) entry which is preliminary data.</text>
</comment>
<organism evidence="1 2">
    <name type="scientific">Helianthus annuus</name>
    <name type="common">Common sunflower</name>
    <dbReference type="NCBI Taxonomy" id="4232"/>
    <lineage>
        <taxon>Eukaryota</taxon>
        <taxon>Viridiplantae</taxon>
        <taxon>Streptophyta</taxon>
        <taxon>Embryophyta</taxon>
        <taxon>Tracheophyta</taxon>
        <taxon>Spermatophyta</taxon>
        <taxon>Magnoliopsida</taxon>
        <taxon>eudicotyledons</taxon>
        <taxon>Gunneridae</taxon>
        <taxon>Pentapetalae</taxon>
        <taxon>asterids</taxon>
        <taxon>campanulids</taxon>
        <taxon>Asterales</taxon>
        <taxon>Asteraceae</taxon>
        <taxon>Asteroideae</taxon>
        <taxon>Heliantheae alliance</taxon>
        <taxon>Heliantheae</taxon>
        <taxon>Helianthus</taxon>
    </lineage>
</organism>
<protein>
    <submittedName>
        <fullName evidence="1">Uncharacterized protein</fullName>
    </submittedName>
</protein>
<reference evidence="1" key="2">
    <citation type="submission" date="2020-06" db="EMBL/GenBank/DDBJ databases">
        <title>Helianthus annuus Genome sequencing and assembly Release 2.</title>
        <authorList>
            <person name="Gouzy J."/>
            <person name="Langlade N."/>
            <person name="Munos S."/>
        </authorList>
    </citation>
    <scope>NUCLEOTIDE SEQUENCE</scope>
    <source>
        <tissue evidence="1">Leaves</tissue>
    </source>
</reference>